<dbReference type="InterPro" id="IPR013708">
    <property type="entry name" value="Shikimate_DH-bd_N"/>
</dbReference>
<dbReference type="SUPFAM" id="SSF52540">
    <property type="entry name" value="P-loop containing nucleoside triphosphate hydrolases"/>
    <property type="match status" value="1"/>
</dbReference>
<dbReference type="InterPro" id="IPR041121">
    <property type="entry name" value="SDH_C"/>
</dbReference>
<feature type="domain" description="Quinate/shikimate 5-dehydrogenase/glutamyl-tRNA reductase" evidence="4">
    <location>
        <begin position="684"/>
        <end position="738"/>
    </location>
</feature>
<dbReference type="eggNOG" id="KOG0692">
    <property type="taxonomic scope" value="Eukaryota"/>
</dbReference>
<dbReference type="Pfam" id="PF18317">
    <property type="entry name" value="SDH_C"/>
    <property type="match status" value="1"/>
</dbReference>
<gene>
    <name evidence="7" type="ORF">SEPMUDRAFT_150185</name>
</gene>
<feature type="region of interest" description="Disordered" evidence="3">
    <location>
        <begin position="1"/>
        <end position="66"/>
    </location>
</feature>
<evidence type="ECO:0000256" key="3">
    <source>
        <dbReference type="SAM" id="MobiDB-lite"/>
    </source>
</evidence>
<reference evidence="7 8" key="1">
    <citation type="journal article" date="2012" name="PLoS Pathog.">
        <title>Diverse lifestyles and strategies of plant pathogenesis encoded in the genomes of eighteen Dothideomycetes fungi.</title>
        <authorList>
            <person name="Ohm R.A."/>
            <person name="Feau N."/>
            <person name="Henrissat B."/>
            <person name="Schoch C.L."/>
            <person name="Horwitz B.A."/>
            <person name="Barry K.W."/>
            <person name="Condon B.J."/>
            <person name="Copeland A.C."/>
            <person name="Dhillon B."/>
            <person name="Glaser F."/>
            <person name="Hesse C.N."/>
            <person name="Kosti I."/>
            <person name="LaButti K."/>
            <person name="Lindquist E.A."/>
            <person name="Lucas S."/>
            <person name="Salamov A.A."/>
            <person name="Bradshaw R.E."/>
            <person name="Ciuffetti L."/>
            <person name="Hamelin R.C."/>
            <person name="Kema G.H.J."/>
            <person name="Lawrence C."/>
            <person name="Scott J.A."/>
            <person name="Spatafora J.W."/>
            <person name="Turgeon B.G."/>
            <person name="de Wit P.J.G.M."/>
            <person name="Zhong S."/>
            <person name="Goodwin S.B."/>
            <person name="Grigoriev I.V."/>
        </authorList>
    </citation>
    <scope>NUCLEOTIDE SEQUENCE [LARGE SCALE GENOMIC DNA]</scope>
    <source>
        <strain evidence="7 8">SO2202</strain>
    </source>
</reference>
<dbReference type="GO" id="GO:0004764">
    <property type="term" value="F:shikimate 3-dehydrogenase (NADP+) activity"/>
    <property type="evidence" value="ECO:0007669"/>
    <property type="project" value="InterPro"/>
</dbReference>
<dbReference type="CDD" id="cd01065">
    <property type="entry name" value="NAD_bind_Shikimate_DH"/>
    <property type="match status" value="1"/>
</dbReference>
<comment type="similarity">
    <text evidence="1">In the 2nd section; belongs to the type-I 3-dehydroquinase family.</text>
</comment>
<dbReference type="InterPro" id="IPR027417">
    <property type="entry name" value="P-loop_NTPase"/>
</dbReference>
<dbReference type="GO" id="GO:0003855">
    <property type="term" value="F:3-dehydroquinate dehydratase activity"/>
    <property type="evidence" value="ECO:0007669"/>
    <property type="project" value="InterPro"/>
</dbReference>
<organism evidence="7 8">
    <name type="scientific">Sphaerulina musiva (strain SO2202)</name>
    <name type="common">Poplar stem canker fungus</name>
    <name type="synonym">Septoria musiva</name>
    <dbReference type="NCBI Taxonomy" id="692275"/>
    <lineage>
        <taxon>Eukaryota</taxon>
        <taxon>Fungi</taxon>
        <taxon>Dikarya</taxon>
        <taxon>Ascomycota</taxon>
        <taxon>Pezizomycotina</taxon>
        <taxon>Dothideomycetes</taxon>
        <taxon>Dothideomycetidae</taxon>
        <taxon>Mycosphaerellales</taxon>
        <taxon>Mycosphaerellaceae</taxon>
        <taxon>Sphaerulina</taxon>
    </lineage>
</organism>
<evidence type="ECO:0000259" key="5">
    <source>
        <dbReference type="Pfam" id="PF08501"/>
    </source>
</evidence>
<sequence>MSIMTTVHAGVKRSYQDMRGSSTERLVSPRPNTKEPLQQILRSRESSATPTPPNGTITPSPPSPRKVAFGPDASILLIGVRGVGKSSLGFLAASAYNRRLVESDRAFTEATGTNRTAYRQLQGSAEYQRKHCEGLKRLLESNSRNSVIVCSFADLESDGARLIRDWAQSHPVIYVTRDVPGIQDYIKVWSEERIQDVIRASEALLRDCSNYDFFNVSETMDSLSPNEGPRQASSRASNGPFLTLKRTEHDFLKLLRNIIGDHDRGRSHQSAYPLSQMSVDKLEFTSSVTLSAEDVVSKRIDLDEAQIGADAVLLKISTSPRHGDTWRLGKHSCFNLVNEAFAVIRRSSILPIVIEVTRDERDSRQKQLSRAELLEYCLRLGPEYCTLDLQFEQSQLRHLLASKGRTHVIGEYAAAARMHDGWSGQACMDIYEKAQNLGCDLVKITMPNGTLADNFAIQALQQRVQTLHGGKGPRLIAYCTGRHGRTSMCFNNTLTPVAPPERIPDPKSPDGDHSEGILQLVTAKERSEALFASFVHEPMHFLIYGANVSFSLSPAMHNAAYQAMGMPHSYRTHSASTLEDFVTLVREHDFGGAAIVQPFKTKTLPMMDLLSPHAKAIGALNTVIPLRDETVIASITSEVGIFRERNRTGPVKALYGDNTDWIGIRACIRRGLSPANTVRPQTTGLVCGAGGMARAAIYSMISLGVQNIFVCNRTTGNAEELAKHYNQLIRTNGIAELSPTNAANTTVTALESFHSDWPPNMRHPTMIVSTIPTQTLDGMPTNFTLRKDWLSSRTGGVVVELAYMPIVTALVTQVQQIQSKGWILMDGLDMLPEQAFAQFELFTGRRAPRKLMRDEIFKHYSEEFVVGAALNTDSP</sequence>
<dbReference type="CDD" id="cd00502">
    <property type="entry name" value="DHQase_I"/>
    <property type="match status" value="1"/>
</dbReference>
<dbReference type="Pfam" id="PF08501">
    <property type="entry name" value="Shikimate_dh_N"/>
    <property type="match status" value="1"/>
</dbReference>
<evidence type="ECO:0000256" key="1">
    <source>
        <dbReference type="ARBA" id="ARBA00006477"/>
    </source>
</evidence>
<proteinExistence type="inferred from homology"/>
<accession>M3BV35</accession>
<dbReference type="InterPro" id="IPR001381">
    <property type="entry name" value="DHquinase_I"/>
</dbReference>
<dbReference type="PANTHER" id="PTHR21089:SF1">
    <property type="entry name" value="BIFUNCTIONAL 3-DEHYDROQUINATE DEHYDRATASE_SHIKIMATE DEHYDROGENASE, CHLOROPLASTIC"/>
    <property type="match status" value="1"/>
</dbReference>
<evidence type="ECO:0000256" key="2">
    <source>
        <dbReference type="ARBA" id="ARBA00009349"/>
    </source>
</evidence>
<dbReference type="InterPro" id="IPR013785">
    <property type="entry name" value="Aldolase_TIM"/>
</dbReference>
<dbReference type="PANTHER" id="PTHR21089">
    <property type="entry name" value="SHIKIMATE DEHYDROGENASE"/>
    <property type="match status" value="1"/>
</dbReference>
<keyword evidence="8" id="KW-1185">Reference proteome</keyword>
<dbReference type="Gene3D" id="3.20.20.70">
    <property type="entry name" value="Aldolase class I"/>
    <property type="match status" value="1"/>
</dbReference>
<dbReference type="InterPro" id="IPR036291">
    <property type="entry name" value="NAD(P)-bd_dom_sf"/>
</dbReference>
<dbReference type="SUPFAM" id="SSF53223">
    <property type="entry name" value="Aminoacid dehydrogenase-like, N-terminal domain"/>
    <property type="match status" value="1"/>
</dbReference>
<name>M3BV35_SPHMS</name>
<evidence type="ECO:0000313" key="8">
    <source>
        <dbReference type="Proteomes" id="UP000016931"/>
    </source>
</evidence>
<comment type="similarity">
    <text evidence="2">In the N-terminal section; belongs to the shikimate kinase family.</text>
</comment>
<dbReference type="Gene3D" id="3.40.50.720">
    <property type="entry name" value="NAD(P)-binding Rossmann-like Domain"/>
    <property type="match status" value="1"/>
</dbReference>
<dbReference type="SUPFAM" id="SSF51569">
    <property type="entry name" value="Aldolase"/>
    <property type="match status" value="1"/>
</dbReference>
<feature type="region of interest" description="Disordered" evidence="3">
    <location>
        <begin position="495"/>
        <end position="514"/>
    </location>
</feature>
<dbReference type="GeneID" id="27903142"/>
<dbReference type="GO" id="GO:0019632">
    <property type="term" value="P:shikimate metabolic process"/>
    <property type="evidence" value="ECO:0007669"/>
    <property type="project" value="TreeGrafter"/>
</dbReference>
<dbReference type="InterPro" id="IPR031322">
    <property type="entry name" value="Shikimate/glucono_kinase"/>
</dbReference>
<dbReference type="HOGENOM" id="CLU_008871_0_1_1"/>
<dbReference type="Gene3D" id="3.40.50.10860">
    <property type="entry name" value="Leucine Dehydrogenase, chain A, domain 1"/>
    <property type="match status" value="1"/>
</dbReference>
<dbReference type="Gene3D" id="3.40.50.300">
    <property type="entry name" value="P-loop containing nucleotide triphosphate hydrolases"/>
    <property type="match status" value="1"/>
</dbReference>
<dbReference type="GO" id="GO:0009423">
    <property type="term" value="P:chorismate biosynthetic process"/>
    <property type="evidence" value="ECO:0007669"/>
    <property type="project" value="TreeGrafter"/>
</dbReference>
<dbReference type="AlphaFoldDB" id="M3BV35"/>
<dbReference type="Pfam" id="PF01202">
    <property type="entry name" value="SKI"/>
    <property type="match status" value="1"/>
</dbReference>
<protein>
    <submittedName>
        <fullName evidence="7">Uncharacterized protein</fullName>
    </submittedName>
</protein>
<dbReference type="InterPro" id="IPR006151">
    <property type="entry name" value="Shikm_DH/Glu-tRNA_Rdtase"/>
</dbReference>
<dbReference type="Pfam" id="PF01487">
    <property type="entry name" value="DHquinase_I"/>
    <property type="match status" value="1"/>
</dbReference>
<dbReference type="InterPro" id="IPR022893">
    <property type="entry name" value="Shikimate_DH_fam"/>
</dbReference>
<dbReference type="RefSeq" id="XP_016759305.1">
    <property type="nucleotide sequence ID" value="XM_016906005.1"/>
</dbReference>
<evidence type="ECO:0000313" key="7">
    <source>
        <dbReference type="EMBL" id="EMF11184.1"/>
    </source>
</evidence>
<dbReference type="EMBL" id="KB456266">
    <property type="protein sequence ID" value="EMF11184.1"/>
    <property type="molecule type" value="Genomic_DNA"/>
</dbReference>
<evidence type="ECO:0000259" key="4">
    <source>
        <dbReference type="Pfam" id="PF01488"/>
    </source>
</evidence>
<dbReference type="InterPro" id="IPR046346">
    <property type="entry name" value="Aminoacid_DH-like_N_sf"/>
</dbReference>
<dbReference type="Pfam" id="PF01488">
    <property type="entry name" value="Shikimate_DH"/>
    <property type="match status" value="1"/>
</dbReference>
<dbReference type="Proteomes" id="UP000016931">
    <property type="component" value="Unassembled WGS sequence"/>
</dbReference>
<evidence type="ECO:0000259" key="6">
    <source>
        <dbReference type="Pfam" id="PF18317"/>
    </source>
</evidence>
<feature type="compositionally biased region" description="Basic and acidic residues" evidence="3">
    <location>
        <begin position="502"/>
        <end position="514"/>
    </location>
</feature>
<dbReference type="SUPFAM" id="SSF51735">
    <property type="entry name" value="NAD(P)-binding Rossmann-fold domains"/>
    <property type="match status" value="1"/>
</dbReference>
<dbReference type="FunFam" id="3.40.50.720:FF:000386">
    <property type="entry name" value="Quinate repressor protein"/>
    <property type="match status" value="1"/>
</dbReference>
<feature type="compositionally biased region" description="Polar residues" evidence="3">
    <location>
        <begin position="46"/>
        <end position="58"/>
    </location>
</feature>
<dbReference type="OMA" id="AVYSMIH"/>
<feature type="domain" description="SDH C-terminal" evidence="6">
    <location>
        <begin position="827"/>
        <end position="855"/>
    </location>
</feature>
<dbReference type="STRING" id="692275.M3BV35"/>
<feature type="domain" description="Shikimate dehydrogenase substrate binding N-terminal" evidence="5">
    <location>
        <begin position="543"/>
        <end position="623"/>
    </location>
</feature>
<dbReference type="OrthoDB" id="4415835at2759"/>